<evidence type="ECO:0000256" key="1">
    <source>
        <dbReference type="ARBA" id="ARBA00007992"/>
    </source>
</evidence>
<evidence type="ECO:0000259" key="6">
    <source>
        <dbReference type="Pfam" id="PF01494"/>
    </source>
</evidence>
<proteinExistence type="inferred from homology"/>
<evidence type="ECO:0000256" key="4">
    <source>
        <dbReference type="ARBA" id="ARBA00023002"/>
    </source>
</evidence>
<dbReference type="EMBL" id="KV427610">
    <property type="protein sequence ID" value="KZT09999.1"/>
    <property type="molecule type" value="Genomic_DNA"/>
</dbReference>
<evidence type="ECO:0000313" key="7">
    <source>
        <dbReference type="EMBL" id="KZT09999.1"/>
    </source>
</evidence>
<dbReference type="STRING" id="1314785.A0A165G902"/>
<evidence type="ECO:0000313" key="8">
    <source>
        <dbReference type="Proteomes" id="UP000076871"/>
    </source>
</evidence>
<keyword evidence="5" id="KW-0503">Monooxygenase</keyword>
<dbReference type="OrthoDB" id="1878542at2759"/>
<evidence type="ECO:0000256" key="3">
    <source>
        <dbReference type="ARBA" id="ARBA00022827"/>
    </source>
</evidence>
<dbReference type="PANTHER" id="PTHR13789">
    <property type="entry name" value="MONOOXYGENASE"/>
    <property type="match status" value="1"/>
</dbReference>
<organism evidence="7 8">
    <name type="scientific">Laetiporus sulphureus 93-53</name>
    <dbReference type="NCBI Taxonomy" id="1314785"/>
    <lineage>
        <taxon>Eukaryota</taxon>
        <taxon>Fungi</taxon>
        <taxon>Dikarya</taxon>
        <taxon>Basidiomycota</taxon>
        <taxon>Agaricomycotina</taxon>
        <taxon>Agaricomycetes</taxon>
        <taxon>Polyporales</taxon>
        <taxon>Laetiporus</taxon>
    </lineage>
</organism>
<dbReference type="RefSeq" id="XP_040767739.1">
    <property type="nucleotide sequence ID" value="XM_040908147.1"/>
</dbReference>
<evidence type="ECO:0000256" key="5">
    <source>
        <dbReference type="ARBA" id="ARBA00023033"/>
    </source>
</evidence>
<dbReference type="InterPro" id="IPR050493">
    <property type="entry name" value="FAD-dep_Monooxygenase_BioMet"/>
</dbReference>
<dbReference type="InParanoid" id="A0A165G902"/>
<evidence type="ECO:0000256" key="2">
    <source>
        <dbReference type="ARBA" id="ARBA00022630"/>
    </source>
</evidence>
<dbReference type="SUPFAM" id="SSF54373">
    <property type="entry name" value="FAD-linked reductases, C-terminal domain"/>
    <property type="match status" value="1"/>
</dbReference>
<dbReference type="Proteomes" id="UP000076871">
    <property type="component" value="Unassembled WGS sequence"/>
</dbReference>
<dbReference type="PRINTS" id="PR00420">
    <property type="entry name" value="RNGMNOXGNASE"/>
</dbReference>
<dbReference type="InterPro" id="IPR002938">
    <property type="entry name" value="FAD-bd"/>
</dbReference>
<protein>
    <submittedName>
        <fullName evidence="7">FAD/NAD(P)-binding domain-containing protein</fullName>
    </submittedName>
</protein>
<dbReference type="Pfam" id="PF01494">
    <property type="entry name" value="FAD_binding_3"/>
    <property type="match status" value="1"/>
</dbReference>
<dbReference type="GO" id="GO:0004497">
    <property type="term" value="F:monooxygenase activity"/>
    <property type="evidence" value="ECO:0007669"/>
    <property type="project" value="UniProtKB-KW"/>
</dbReference>
<dbReference type="GeneID" id="63825176"/>
<dbReference type="InterPro" id="IPR036188">
    <property type="entry name" value="FAD/NAD-bd_sf"/>
</dbReference>
<name>A0A165G902_9APHY</name>
<keyword evidence="3" id="KW-0274">FAD</keyword>
<feature type="domain" description="FAD-binding" evidence="6">
    <location>
        <begin position="10"/>
        <end position="215"/>
    </location>
</feature>
<dbReference type="Gene3D" id="3.50.50.60">
    <property type="entry name" value="FAD/NAD(P)-binding domain"/>
    <property type="match status" value="1"/>
</dbReference>
<dbReference type="PANTHER" id="PTHR13789:SF147">
    <property type="entry name" value="PUTATIVE (AFU_ORTHOLOGUE AFUA_2G01950)-RELATED"/>
    <property type="match status" value="1"/>
</dbReference>
<reference evidence="7 8" key="1">
    <citation type="journal article" date="2016" name="Mol. Biol. Evol.">
        <title>Comparative Genomics of Early-Diverging Mushroom-Forming Fungi Provides Insights into the Origins of Lignocellulose Decay Capabilities.</title>
        <authorList>
            <person name="Nagy L.G."/>
            <person name="Riley R."/>
            <person name="Tritt A."/>
            <person name="Adam C."/>
            <person name="Daum C."/>
            <person name="Floudas D."/>
            <person name="Sun H."/>
            <person name="Yadav J.S."/>
            <person name="Pangilinan J."/>
            <person name="Larsson K.H."/>
            <person name="Matsuura K."/>
            <person name="Barry K."/>
            <person name="Labutti K."/>
            <person name="Kuo R."/>
            <person name="Ohm R.A."/>
            <person name="Bhattacharya S.S."/>
            <person name="Shirouzu T."/>
            <person name="Yoshinaga Y."/>
            <person name="Martin F.M."/>
            <person name="Grigoriev I.V."/>
            <person name="Hibbett D.S."/>
        </authorList>
    </citation>
    <scope>NUCLEOTIDE SEQUENCE [LARGE SCALE GENOMIC DNA]</scope>
    <source>
        <strain evidence="7 8">93-53</strain>
    </source>
</reference>
<dbReference type="SUPFAM" id="SSF51905">
    <property type="entry name" value="FAD/NAD(P)-binding domain"/>
    <property type="match status" value="1"/>
</dbReference>
<accession>A0A165G902</accession>
<keyword evidence="8" id="KW-1185">Reference proteome</keyword>
<dbReference type="GO" id="GO:0071949">
    <property type="term" value="F:FAD binding"/>
    <property type="evidence" value="ECO:0007669"/>
    <property type="project" value="InterPro"/>
</dbReference>
<sequence length="265" mass="28989">MQQKAPLTLHVLIVGCGLGGLAAAHCLAAAGHRITLFESASALGEVGAGIQVSPNVTRLFQRWGLGDALARLAVEPEAIVLRRYSTGQRIGYAPLGRFADASSEAYYNVHRADLHRLLFKLAEPRMTLRLASTVVHIDPEKPSVMLASGEMVEGDVIIGADGIKSYVQQVVLGQSNPAQATGDAVYRAIIPAELMLKDPDLRSFVEKPEMTVWMAPRRHLVGYNIRAKEFYNFVMAHPDNGSVESWTAQGNIARMREEYADLEPR</sequence>
<dbReference type="AlphaFoldDB" id="A0A165G902"/>
<keyword evidence="4" id="KW-0560">Oxidoreductase</keyword>
<gene>
    <name evidence="7" type="ORF">LAESUDRAFT_722145</name>
</gene>
<dbReference type="PROSITE" id="PS51257">
    <property type="entry name" value="PROKAR_LIPOPROTEIN"/>
    <property type="match status" value="1"/>
</dbReference>
<comment type="similarity">
    <text evidence="1">Belongs to the paxM FAD-dependent monooxygenase family.</text>
</comment>
<keyword evidence="2" id="KW-0285">Flavoprotein</keyword>